<comment type="caution">
    <text evidence="1">The sequence shown here is derived from an EMBL/GenBank/DDBJ whole genome shotgun (WGS) entry which is preliminary data.</text>
</comment>
<proteinExistence type="predicted"/>
<protein>
    <recommendedName>
        <fullName evidence="3">DUF2187 domain-containing protein</fullName>
    </recommendedName>
</protein>
<keyword evidence="2" id="KW-1185">Reference proteome</keyword>
<sequence>MYIIPSGSSIINDFDFNNHRYLMVKVDVVCIKENLTLASGYIEDFNEKLVVVNGKAFERIKFRFVSRT</sequence>
<evidence type="ECO:0000313" key="1">
    <source>
        <dbReference type="EMBL" id="MBN3553964.1"/>
    </source>
</evidence>
<reference evidence="1 2" key="1">
    <citation type="submission" date="2021-01" db="EMBL/GenBank/DDBJ databases">
        <title>Genome Sequencing of Type Strains.</title>
        <authorList>
            <person name="Lemaire J.F."/>
            <person name="Inderbitzin P."/>
            <person name="Collins S.B."/>
            <person name="Wespe N."/>
            <person name="Knight-Connoni V."/>
        </authorList>
    </citation>
    <scope>NUCLEOTIDE SEQUENCE [LARGE SCALE GENOMIC DNA]</scope>
    <source>
        <strain evidence="1 2">DSM 23009</strain>
    </source>
</reference>
<accession>A0ABS2ZPM1</accession>
<evidence type="ECO:0000313" key="2">
    <source>
        <dbReference type="Proteomes" id="UP001296923"/>
    </source>
</evidence>
<name>A0ABS2ZPM1_9BACL</name>
<evidence type="ECO:0008006" key="3">
    <source>
        <dbReference type="Google" id="ProtNLM"/>
    </source>
</evidence>
<dbReference type="RefSeq" id="WP_205725032.1">
    <property type="nucleotide sequence ID" value="NZ_JAFHKR010000038.1"/>
</dbReference>
<dbReference type="EMBL" id="JAFHKR010000038">
    <property type="protein sequence ID" value="MBN3553964.1"/>
    <property type="molecule type" value="Genomic_DNA"/>
</dbReference>
<dbReference type="Proteomes" id="UP001296923">
    <property type="component" value="Unassembled WGS sequence"/>
</dbReference>
<organism evidence="1 2">
    <name type="scientific">Fictibacillus nanhaiensis</name>
    <dbReference type="NCBI Taxonomy" id="742169"/>
    <lineage>
        <taxon>Bacteria</taxon>
        <taxon>Bacillati</taxon>
        <taxon>Bacillota</taxon>
        <taxon>Bacilli</taxon>
        <taxon>Bacillales</taxon>
        <taxon>Fictibacillaceae</taxon>
        <taxon>Fictibacillus</taxon>
    </lineage>
</organism>
<gene>
    <name evidence="1" type="ORF">JYA63_06795</name>
</gene>